<dbReference type="Proteomes" id="UP000007463">
    <property type="component" value="Chromosome"/>
</dbReference>
<organism evidence="1 2">
    <name type="scientific">Fluviicola taffensis (strain DSM 16823 / NCIMB 13979 / RW262)</name>
    <dbReference type="NCBI Taxonomy" id="755732"/>
    <lineage>
        <taxon>Bacteria</taxon>
        <taxon>Pseudomonadati</taxon>
        <taxon>Bacteroidota</taxon>
        <taxon>Flavobacteriia</taxon>
        <taxon>Flavobacteriales</taxon>
        <taxon>Crocinitomicaceae</taxon>
        <taxon>Fluviicola</taxon>
    </lineage>
</organism>
<name>F2IBT2_FLUTR</name>
<dbReference type="STRING" id="755732.Fluta_0150"/>
<accession>F2IBT2</accession>
<dbReference type="EMBL" id="CP002542">
    <property type="protein sequence ID" value="AEA42160.1"/>
    <property type="molecule type" value="Genomic_DNA"/>
</dbReference>
<dbReference type="AlphaFoldDB" id="F2IBT2"/>
<dbReference type="HOGENOM" id="CLU_1553039_0_0_10"/>
<sequence precursor="true">MTIKFDTRINIDSINVFFYETLGQQFNSINYSIYKSNNTITIFGNNEYVVGTKFPTLIFSYRTFESREYSCADSLNKNNRFPCKETIENIQLFYLITGHHIGSYRENVPTEINFTLKNNNIMITKEWVSDAASNGGVYAKYNVTIASDDELYKERFKENLSISNKLTKINKR</sequence>
<evidence type="ECO:0000313" key="2">
    <source>
        <dbReference type="Proteomes" id="UP000007463"/>
    </source>
</evidence>
<dbReference type="KEGG" id="fte:Fluta_0150"/>
<proteinExistence type="predicted"/>
<protein>
    <submittedName>
        <fullName evidence="1">Uncharacterized protein</fullName>
    </submittedName>
</protein>
<evidence type="ECO:0000313" key="1">
    <source>
        <dbReference type="EMBL" id="AEA42160.1"/>
    </source>
</evidence>
<keyword evidence="2" id="KW-1185">Reference proteome</keyword>
<reference evidence="2" key="2">
    <citation type="submission" date="2011-02" db="EMBL/GenBank/DDBJ databases">
        <title>The complete genome of Fluviicola taffensis DSM 16823.</title>
        <authorList>
            <consortium name="US DOE Joint Genome Institute (JGI-PGF)"/>
            <person name="Lucas S."/>
            <person name="Copeland A."/>
            <person name="Lapidus A."/>
            <person name="Bruce D."/>
            <person name="Goodwin L."/>
            <person name="Pitluck S."/>
            <person name="Kyrpides N."/>
            <person name="Mavromatis K."/>
            <person name="Ivanova N."/>
            <person name="Mikhailova N."/>
            <person name="Pagani I."/>
            <person name="Chertkov O."/>
            <person name="Detter J.C."/>
            <person name="Han C."/>
            <person name="Tapia R."/>
            <person name="Land M."/>
            <person name="Hauser L."/>
            <person name="Markowitz V."/>
            <person name="Cheng J.-F."/>
            <person name="Hugenholtz P."/>
            <person name="Woyke T."/>
            <person name="Wu D."/>
            <person name="Tindall B."/>
            <person name="Pomrenke H.G."/>
            <person name="Brambilla E."/>
            <person name="Klenk H.-P."/>
            <person name="Eisen J.A."/>
        </authorList>
    </citation>
    <scope>NUCLEOTIDE SEQUENCE [LARGE SCALE GENOMIC DNA]</scope>
    <source>
        <strain evidence="2">DSM 16823 / RW262 / RW262</strain>
    </source>
</reference>
<gene>
    <name evidence="1" type="ordered locus">Fluta_0150</name>
</gene>
<reference evidence="1 2" key="1">
    <citation type="journal article" date="2011" name="Stand. Genomic Sci.">
        <title>Complete genome sequence of the gliding freshwater bacterium Fluviicola taffensis type strain (RW262).</title>
        <authorList>
            <person name="Woyke T."/>
            <person name="Chertkov O."/>
            <person name="Lapidus A."/>
            <person name="Nolan M."/>
            <person name="Lucas S."/>
            <person name="Del Rio T.G."/>
            <person name="Tice H."/>
            <person name="Cheng J.F."/>
            <person name="Tapia R."/>
            <person name="Han C."/>
            <person name="Goodwin L."/>
            <person name="Pitluck S."/>
            <person name="Liolios K."/>
            <person name="Pagani I."/>
            <person name="Ivanova N."/>
            <person name="Huntemann M."/>
            <person name="Mavromatis K."/>
            <person name="Mikhailova N."/>
            <person name="Pati A."/>
            <person name="Chen A."/>
            <person name="Palaniappan K."/>
            <person name="Land M."/>
            <person name="Hauser L."/>
            <person name="Brambilla E.M."/>
            <person name="Rohde M."/>
            <person name="Mwirichia R."/>
            <person name="Sikorski J."/>
            <person name="Tindall B.J."/>
            <person name="Goker M."/>
            <person name="Bristow J."/>
            <person name="Eisen J.A."/>
            <person name="Markowitz V."/>
            <person name="Hugenholtz P."/>
            <person name="Klenk H.P."/>
            <person name="Kyrpides N.C."/>
        </authorList>
    </citation>
    <scope>NUCLEOTIDE SEQUENCE [LARGE SCALE GENOMIC DNA]</scope>
    <source>
        <strain evidence="2">DSM 16823 / RW262 / RW262</strain>
    </source>
</reference>